<organism evidence="1 2">
    <name type="scientific">Pseudodonghicola flavimaris</name>
    <dbReference type="NCBI Taxonomy" id="3050036"/>
    <lineage>
        <taxon>Bacteria</taxon>
        <taxon>Pseudomonadati</taxon>
        <taxon>Pseudomonadota</taxon>
        <taxon>Alphaproteobacteria</taxon>
        <taxon>Rhodobacterales</taxon>
        <taxon>Paracoccaceae</taxon>
        <taxon>Pseudodonghicola</taxon>
    </lineage>
</organism>
<dbReference type="RefSeq" id="WP_284482594.1">
    <property type="nucleotide sequence ID" value="NZ_JASNJD010000018.1"/>
</dbReference>
<proteinExistence type="predicted"/>
<evidence type="ECO:0000313" key="1">
    <source>
        <dbReference type="EMBL" id="MDK3019822.1"/>
    </source>
</evidence>
<name>A0ABT7F5D6_9RHOB</name>
<dbReference type="EMBL" id="JASNJD010000018">
    <property type="protein sequence ID" value="MDK3019822.1"/>
    <property type="molecule type" value="Genomic_DNA"/>
</dbReference>
<evidence type="ECO:0000313" key="2">
    <source>
        <dbReference type="Proteomes" id="UP001243757"/>
    </source>
</evidence>
<comment type="caution">
    <text evidence="1">The sequence shown here is derived from an EMBL/GenBank/DDBJ whole genome shotgun (WGS) entry which is preliminary data.</text>
</comment>
<accession>A0ABT7F5D6</accession>
<protein>
    <submittedName>
        <fullName evidence="1">Uncharacterized protein</fullName>
    </submittedName>
</protein>
<reference evidence="1 2" key="1">
    <citation type="submission" date="2023-05" db="EMBL/GenBank/DDBJ databases">
        <title>Pseudodonghicola sp. nov.</title>
        <authorList>
            <person name="Huang J."/>
        </authorList>
    </citation>
    <scope>NUCLEOTIDE SEQUENCE [LARGE SCALE GENOMIC DNA]</scope>
    <source>
        <strain evidence="1 2">IC7</strain>
    </source>
</reference>
<gene>
    <name evidence="1" type="ORF">QO033_19245</name>
</gene>
<sequence length="244" mass="26073">MVGYGLILLTLLAAVIGTLTEADRRIKLSLISVAVLSAGVSLWMTFQDNREKILNQRLIASLVQSSQDETIFAEELRMAINAIVAPTGRVMTGLTFSSAGMRLVFGAPDSGVAVGAVFLGERDLRPVRYALIAETDLEPVLRPLLIEDIWQDDTLAADWNRIAPKIGYLVQGEIDGLVPLGSGETLITFPEGGAVAVAVPHPIHDRMIVVTLTKDDLAALVGLAPIERGARISDLVAEQVVAAL</sequence>
<dbReference type="Proteomes" id="UP001243757">
    <property type="component" value="Unassembled WGS sequence"/>
</dbReference>
<keyword evidence="2" id="KW-1185">Reference proteome</keyword>